<reference evidence="3 4" key="1">
    <citation type="submission" date="2013-08" db="EMBL/GenBank/DDBJ databases">
        <title>The genome sequence of Skermanella stibiiresistens.</title>
        <authorList>
            <person name="Zhu W."/>
            <person name="Wang G."/>
        </authorList>
    </citation>
    <scope>NUCLEOTIDE SEQUENCE [LARGE SCALE GENOMIC DNA]</scope>
    <source>
        <strain evidence="3 4">SB22</strain>
    </source>
</reference>
<dbReference type="CDD" id="cd17546">
    <property type="entry name" value="REC_hyHK_CKI1_RcsC-like"/>
    <property type="match status" value="1"/>
</dbReference>
<dbReference type="CDD" id="cd00156">
    <property type="entry name" value="REC"/>
    <property type="match status" value="1"/>
</dbReference>
<dbReference type="PANTHER" id="PTHR43228">
    <property type="entry name" value="TWO-COMPONENT RESPONSE REGULATOR"/>
    <property type="match status" value="1"/>
</dbReference>
<evidence type="ECO:0000259" key="2">
    <source>
        <dbReference type="PROSITE" id="PS50110"/>
    </source>
</evidence>
<evidence type="ECO:0000256" key="1">
    <source>
        <dbReference type="PROSITE-ProRule" id="PRU00169"/>
    </source>
</evidence>
<protein>
    <recommendedName>
        <fullName evidence="2">Response regulatory domain-containing protein</fullName>
    </recommendedName>
</protein>
<dbReference type="GO" id="GO:0000160">
    <property type="term" value="P:phosphorelay signal transduction system"/>
    <property type="evidence" value="ECO:0007669"/>
    <property type="project" value="InterPro"/>
</dbReference>
<dbReference type="PANTHER" id="PTHR43228:SF1">
    <property type="entry name" value="TWO-COMPONENT RESPONSE REGULATOR ARR22"/>
    <property type="match status" value="1"/>
</dbReference>
<feature type="domain" description="Response regulatory" evidence="2">
    <location>
        <begin position="131"/>
        <end position="247"/>
    </location>
</feature>
<sequence length="261" mass="28470">MKLPAKVSVLLADDSRAMRALIKNNIVWPGTSFQFTEVDNGTDAVAAYRAKRFDLVLLDIHMPGLDGLRVLRSIRAYDPTALAFMISSDTSGDAAASARENGAMGFVTKPLSAGALCQIMTDLEAVRRAFSVLTVDDSRTGQALLKRGLDLLGIDSVVTGAENGRMAVEACGREYFDIVFLDVHMPDMTGIEALKVIKAQRRDTYAVMVTSDASMETVRDARSHGAEDYLLKPVQQPNLKKVWSRFRVMAPQSLGHAATIF</sequence>
<dbReference type="STRING" id="1385369.N825_11565"/>
<dbReference type="Pfam" id="PF00072">
    <property type="entry name" value="Response_reg"/>
    <property type="match status" value="2"/>
</dbReference>
<keyword evidence="4" id="KW-1185">Reference proteome</keyword>
<organism evidence="3 4">
    <name type="scientific">Skermanella stibiiresistens SB22</name>
    <dbReference type="NCBI Taxonomy" id="1385369"/>
    <lineage>
        <taxon>Bacteria</taxon>
        <taxon>Pseudomonadati</taxon>
        <taxon>Pseudomonadota</taxon>
        <taxon>Alphaproteobacteria</taxon>
        <taxon>Rhodospirillales</taxon>
        <taxon>Azospirillaceae</taxon>
        <taxon>Skermanella</taxon>
    </lineage>
</organism>
<name>W9GU08_9PROT</name>
<dbReference type="Proteomes" id="UP000019486">
    <property type="component" value="Unassembled WGS sequence"/>
</dbReference>
<dbReference type="SUPFAM" id="SSF52172">
    <property type="entry name" value="CheY-like"/>
    <property type="match status" value="2"/>
</dbReference>
<dbReference type="AlphaFoldDB" id="W9GU08"/>
<evidence type="ECO:0000313" key="4">
    <source>
        <dbReference type="Proteomes" id="UP000019486"/>
    </source>
</evidence>
<gene>
    <name evidence="3" type="ORF">N825_11565</name>
</gene>
<feature type="domain" description="Response regulatory" evidence="2">
    <location>
        <begin position="8"/>
        <end position="124"/>
    </location>
</feature>
<accession>W9GU08</accession>
<comment type="caution">
    <text evidence="3">The sequence shown here is derived from an EMBL/GenBank/DDBJ whole genome shotgun (WGS) entry which is preliminary data.</text>
</comment>
<evidence type="ECO:0000313" key="3">
    <source>
        <dbReference type="EMBL" id="EWY37390.1"/>
    </source>
</evidence>
<keyword evidence="1" id="KW-0597">Phosphoprotein</keyword>
<dbReference type="OrthoDB" id="9812260at2"/>
<dbReference type="InterPro" id="IPR001789">
    <property type="entry name" value="Sig_transdc_resp-reg_receiver"/>
</dbReference>
<dbReference type="RefSeq" id="WP_037459014.1">
    <property type="nucleotide sequence ID" value="NZ_AVFL01000027.1"/>
</dbReference>
<dbReference type="SMART" id="SM00448">
    <property type="entry name" value="REC"/>
    <property type="match status" value="2"/>
</dbReference>
<dbReference type="InterPro" id="IPR052048">
    <property type="entry name" value="ST_Response_Regulator"/>
</dbReference>
<dbReference type="InterPro" id="IPR011006">
    <property type="entry name" value="CheY-like_superfamily"/>
</dbReference>
<dbReference type="Gene3D" id="3.40.50.2300">
    <property type="match status" value="2"/>
</dbReference>
<proteinExistence type="predicted"/>
<dbReference type="PROSITE" id="PS50110">
    <property type="entry name" value="RESPONSE_REGULATORY"/>
    <property type="match status" value="2"/>
</dbReference>
<dbReference type="EMBL" id="AVFL01000027">
    <property type="protein sequence ID" value="EWY37390.1"/>
    <property type="molecule type" value="Genomic_DNA"/>
</dbReference>
<feature type="modified residue" description="4-aspartylphosphate" evidence="1">
    <location>
        <position position="182"/>
    </location>
</feature>
<feature type="modified residue" description="4-aspartylphosphate" evidence="1">
    <location>
        <position position="59"/>
    </location>
</feature>